<protein>
    <recommendedName>
        <fullName evidence="4">VWA domain-containing protein</fullName>
    </recommendedName>
</protein>
<keyword evidence="1" id="KW-0472">Membrane</keyword>
<sequence length="674" mass="77467">MQTAYYLWIGVAVVASALFAWYSYFFKEKRLSNSLYYLAVLRFISILSAAFLLINPKFVTKSFQDEKPVLSILLDQSKSIEYLNASEQLNSDYQSLIQNEDLVEKFEIRTFALDDNFKPFDSLSFKGDATNISNGLSKNQELFKSRNNVTLLLTDGNQSRGRDLAFTKLNNLESLFPIIYGDTTVYDDFRIGQVNVNKYSYLKNEFPVEIFVQYIGDVSRESRLTIKNGNQIVYRENLTFSKNNSSTVISALLESTSIGTQRYQIAIEPFTEEKNTSNNYRNFAVEVIDQQTKVAIITASMHPDVGALRKAIESNQQRTVEIVNPDKVSNLNEYNLIIFYGVNEDLKPIINQVKLLGKNTWWLLGESPDIQMINSLQNAFSIENSKDVDEVQPILNENFTAYNVDSFSFNDYPPVRAPFGMVSFNTPIDILFYKQIGSVETADPLWFNYEENTNRHSVTMGAGLWRWRSQSFIESTSFTNFDDLVSSQVQLLASNKKRKRLDVDYNSFYYQNNEIIINAMFLNKNYEFEDSGILNLYLTNLETSEKIIRPFVLSNNTYKVNLSDIEPADYNFTVKVENDVLTQSGKISILEFDIEKQFTSANSSSFNSLIDSSNIFYAGETNKVLDELLDESKYKTIEKATLKYSSLIDWYYLLGVMLLSLGLEWFIRKYNGLI</sequence>
<name>A0A090Q3A4_9FLAO</name>
<dbReference type="RefSeq" id="WP_042279224.1">
    <property type="nucleotide sequence ID" value="NZ_BBML01000006.1"/>
</dbReference>
<comment type="caution">
    <text evidence="2">The sequence shown here is derived from an EMBL/GenBank/DDBJ whole genome shotgun (WGS) entry which is preliminary data.</text>
</comment>
<dbReference type="PANTHER" id="PTHR37947">
    <property type="entry name" value="BLL2462 PROTEIN"/>
    <property type="match status" value="1"/>
</dbReference>
<keyword evidence="1" id="KW-1133">Transmembrane helix</keyword>
<dbReference type="eggNOG" id="COG2304">
    <property type="taxonomic scope" value="Bacteria"/>
</dbReference>
<feature type="transmembrane region" description="Helical" evidence="1">
    <location>
        <begin position="6"/>
        <end position="26"/>
    </location>
</feature>
<dbReference type="STRING" id="319236.BST91_05930"/>
<feature type="transmembrane region" description="Helical" evidence="1">
    <location>
        <begin position="650"/>
        <end position="667"/>
    </location>
</feature>
<gene>
    <name evidence="2" type="ORF">JCM19294_80</name>
</gene>
<dbReference type="EMBL" id="BBML01000006">
    <property type="protein sequence ID" value="GAK97544.1"/>
    <property type="molecule type" value="Genomic_DNA"/>
</dbReference>
<evidence type="ECO:0000313" key="2">
    <source>
        <dbReference type="EMBL" id="GAK97544.1"/>
    </source>
</evidence>
<evidence type="ECO:0000313" key="3">
    <source>
        <dbReference type="Proteomes" id="UP000029221"/>
    </source>
</evidence>
<keyword evidence="1" id="KW-0812">Transmembrane</keyword>
<proteinExistence type="predicted"/>
<keyword evidence="3" id="KW-1185">Reference proteome</keyword>
<accession>A0A090Q3A4</accession>
<evidence type="ECO:0000256" key="1">
    <source>
        <dbReference type="SAM" id="Phobius"/>
    </source>
</evidence>
<reference evidence="2" key="1">
    <citation type="journal article" date="2014" name="Genome Announc.">
        <title>Draft Genome Sequences of Marine Flavobacterium Nonlabens Strains NR17, NR24, NR27, NR32, NR33, and Ara13.</title>
        <authorList>
            <person name="Nakanishi M."/>
            <person name="Meirelles P."/>
            <person name="Suzuki R."/>
            <person name="Takatani N."/>
            <person name="Mino S."/>
            <person name="Suda W."/>
            <person name="Oshima K."/>
            <person name="Hattori M."/>
            <person name="Ohkuma M."/>
            <person name="Hosokawa M."/>
            <person name="Miyashita K."/>
            <person name="Thompson F.L."/>
            <person name="Niwa A."/>
            <person name="Sawabe T."/>
            <person name="Sawabe T."/>
        </authorList>
    </citation>
    <scope>NUCLEOTIDE SEQUENCE [LARGE SCALE GENOMIC DNA]</scope>
    <source>
        <strain evidence="2">JCM 19294</strain>
    </source>
</reference>
<feature type="transmembrane region" description="Helical" evidence="1">
    <location>
        <begin position="35"/>
        <end position="54"/>
    </location>
</feature>
<dbReference type="Proteomes" id="UP000029221">
    <property type="component" value="Unassembled WGS sequence"/>
</dbReference>
<evidence type="ECO:0008006" key="4">
    <source>
        <dbReference type="Google" id="ProtNLM"/>
    </source>
</evidence>
<dbReference type="AlphaFoldDB" id="A0A090Q3A4"/>
<organism evidence="2 3">
    <name type="scientific">Nonlabens tegetincola</name>
    <dbReference type="NCBI Taxonomy" id="323273"/>
    <lineage>
        <taxon>Bacteria</taxon>
        <taxon>Pseudomonadati</taxon>
        <taxon>Bacteroidota</taxon>
        <taxon>Flavobacteriia</taxon>
        <taxon>Flavobacteriales</taxon>
        <taxon>Flavobacteriaceae</taxon>
        <taxon>Nonlabens</taxon>
    </lineage>
</organism>
<dbReference type="PANTHER" id="PTHR37947:SF1">
    <property type="entry name" value="BLL2462 PROTEIN"/>
    <property type="match status" value="1"/>
</dbReference>